<evidence type="ECO:0000256" key="5">
    <source>
        <dbReference type="ARBA" id="ARBA00022792"/>
    </source>
</evidence>
<dbReference type="GO" id="GO:0008320">
    <property type="term" value="F:protein transmembrane transporter activity"/>
    <property type="evidence" value="ECO:0007669"/>
    <property type="project" value="UniProtKB-UniRule"/>
</dbReference>
<name>A0A0D7A4T3_9AGAR</name>
<keyword evidence="7 9" id="KW-0496">Mitochondrion</keyword>
<dbReference type="PANTHER" id="PTHR14110">
    <property type="entry name" value="MITOCHONDRIAL IMPORT INNER MEMBRANE TRANSLOCASE SUBUNIT TIM22"/>
    <property type="match status" value="1"/>
</dbReference>
<dbReference type="GO" id="GO:0042721">
    <property type="term" value="C:TIM22 mitochondrial import inner membrane insertion complex"/>
    <property type="evidence" value="ECO:0007669"/>
    <property type="project" value="UniProtKB-UniRule"/>
</dbReference>
<evidence type="ECO:0000256" key="1">
    <source>
        <dbReference type="ARBA" id="ARBA00004448"/>
    </source>
</evidence>
<proteinExistence type="inferred from homology"/>
<dbReference type="EMBL" id="KN882043">
    <property type="protein sequence ID" value="KIY46032.1"/>
    <property type="molecule type" value="Genomic_DNA"/>
</dbReference>
<dbReference type="PANTHER" id="PTHR14110:SF0">
    <property type="entry name" value="MITOCHONDRIAL IMPORT INNER MEMBRANE TRANSLOCASE SUBUNIT TIM22"/>
    <property type="match status" value="1"/>
</dbReference>
<sequence>MEPDRRLALRIPYHPPGQEPLPPGMTEEDRQAMMLQEKYQRLMTSFMTENCATKAVLAGGMGFGIGAFFSLLSTSLAYEDPIMRGLGQNAAAVANKSVKDYFKDMGRGMYSSGKGFAKVGALFSGIECCIEGYRAKNDIYNSLASGFLAGGVLARNAGPRAALAGGAAFALFSGAIDLFFLRREPPDDD</sequence>
<keyword evidence="9" id="KW-0813">Transport</keyword>
<evidence type="ECO:0000313" key="11">
    <source>
        <dbReference type="Proteomes" id="UP000054144"/>
    </source>
</evidence>
<protein>
    <recommendedName>
        <fullName evidence="3 9">Mitochondrial import inner membrane translocase subunit TIM22</fullName>
    </recommendedName>
</protein>
<comment type="caution">
    <text evidence="9">Lacks conserved residue(s) required for the propagation of feature annotation.</text>
</comment>
<feature type="transmembrane region" description="Helical" evidence="9">
    <location>
        <begin position="55"/>
        <end position="78"/>
    </location>
</feature>
<comment type="subunit">
    <text evidence="9">Component of the TIM22 complex.</text>
</comment>
<keyword evidence="9" id="KW-0811">Translocation</keyword>
<keyword evidence="9" id="KW-0653">Protein transport</keyword>
<dbReference type="OrthoDB" id="75343at2759"/>
<keyword evidence="6 9" id="KW-1133">Transmembrane helix</keyword>
<dbReference type="Pfam" id="PF02466">
    <property type="entry name" value="Tim17"/>
    <property type="match status" value="1"/>
</dbReference>
<dbReference type="AlphaFoldDB" id="A0A0D7A4T3"/>
<organism evidence="10 11">
    <name type="scientific">Fistulina hepatica ATCC 64428</name>
    <dbReference type="NCBI Taxonomy" id="1128425"/>
    <lineage>
        <taxon>Eukaryota</taxon>
        <taxon>Fungi</taxon>
        <taxon>Dikarya</taxon>
        <taxon>Basidiomycota</taxon>
        <taxon>Agaricomycotina</taxon>
        <taxon>Agaricomycetes</taxon>
        <taxon>Agaricomycetidae</taxon>
        <taxon>Agaricales</taxon>
        <taxon>Fistulinaceae</taxon>
        <taxon>Fistulina</taxon>
    </lineage>
</organism>
<comment type="similarity">
    <text evidence="2 9">Belongs to the Tim17/Tim22/Tim23 family.</text>
</comment>
<evidence type="ECO:0000256" key="3">
    <source>
        <dbReference type="ARBA" id="ARBA00020722"/>
    </source>
</evidence>
<evidence type="ECO:0000256" key="8">
    <source>
        <dbReference type="ARBA" id="ARBA00023136"/>
    </source>
</evidence>
<keyword evidence="8 9" id="KW-0472">Membrane</keyword>
<comment type="subcellular location">
    <subcellularLocation>
        <location evidence="1 9">Mitochondrion inner membrane</location>
        <topology evidence="1 9">Multi-pass membrane protein</topology>
    </subcellularLocation>
</comment>
<evidence type="ECO:0000256" key="4">
    <source>
        <dbReference type="ARBA" id="ARBA00022692"/>
    </source>
</evidence>
<dbReference type="GO" id="GO:0045039">
    <property type="term" value="P:protein insertion into mitochondrial inner membrane"/>
    <property type="evidence" value="ECO:0007669"/>
    <property type="project" value="UniProtKB-UniRule"/>
</dbReference>
<evidence type="ECO:0000256" key="7">
    <source>
        <dbReference type="ARBA" id="ARBA00023128"/>
    </source>
</evidence>
<evidence type="ECO:0000256" key="9">
    <source>
        <dbReference type="RuleBase" id="RU367038"/>
    </source>
</evidence>
<gene>
    <name evidence="10" type="ORF">FISHEDRAFT_75880</name>
</gene>
<keyword evidence="5 9" id="KW-0999">Mitochondrion inner membrane</keyword>
<comment type="function">
    <text evidence="9">Essential core component of the TIM22 complex, a complex that mediates the import and insertion of multi-pass transmembrane proteins into the mitochondrial inner membrane. In the TIM22 complex, it constitutes the voltage-activated and signal-gated channel. Forms a twin-pore translocase that uses the membrane potential as external driving force in 2 voltage-dependent steps.</text>
</comment>
<dbReference type="InterPro" id="IPR039175">
    <property type="entry name" value="TIM22"/>
</dbReference>
<reference evidence="10 11" key="1">
    <citation type="journal article" date="2015" name="Fungal Genet. Biol.">
        <title>Evolution of novel wood decay mechanisms in Agaricales revealed by the genome sequences of Fistulina hepatica and Cylindrobasidium torrendii.</title>
        <authorList>
            <person name="Floudas D."/>
            <person name="Held B.W."/>
            <person name="Riley R."/>
            <person name="Nagy L.G."/>
            <person name="Koehler G."/>
            <person name="Ransdell A.S."/>
            <person name="Younus H."/>
            <person name="Chow J."/>
            <person name="Chiniquy J."/>
            <person name="Lipzen A."/>
            <person name="Tritt A."/>
            <person name="Sun H."/>
            <person name="Haridas S."/>
            <person name="LaButti K."/>
            <person name="Ohm R.A."/>
            <person name="Kues U."/>
            <person name="Blanchette R.A."/>
            <person name="Grigoriev I.V."/>
            <person name="Minto R.E."/>
            <person name="Hibbett D.S."/>
        </authorList>
    </citation>
    <scope>NUCLEOTIDE SEQUENCE [LARGE SCALE GENOMIC DNA]</scope>
    <source>
        <strain evidence="10 11">ATCC 64428</strain>
    </source>
</reference>
<evidence type="ECO:0000256" key="6">
    <source>
        <dbReference type="ARBA" id="ARBA00022989"/>
    </source>
</evidence>
<dbReference type="GO" id="GO:0030943">
    <property type="term" value="F:mitochondrion targeting sequence binding"/>
    <property type="evidence" value="ECO:0007669"/>
    <property type="project" value="TreeGrafter"/>
</dbReference>
<accession>A0A0D7A4T3</accession>
<keyword evidence="4 9" id="KW-0812">Transmembrane</keyword>
<keyword evidence="11" id="KW-1185">Reference proteome</keyword>
<evidence type="ECO:0000313" key="10">
    <source>
        <dbReference type="EMBL" id="KIY46032.1"/>
    </source>
</evidence>
<evidence type="ECO:0000256" key="2">
    <source>
        <dbReference type="ARBA" id="ARBA00008444"/>
    </source>
</evidence>
<dbReference type="Proteomes" id="UP000054144">
    <property type="component" value="Unassembled WGS sequence"/>
</dbReference>